<sequence>MPPPLLSDESLYVSPGAAALSVVVLAGQFVVHLVWKPSKDVPSEHAPVGDRSASSSFKAYIAGLGGPTAAALSAVRVLSSLALLSLSAYSLSSSQAPPAWAALGLCATYAYAAILGLLSFTSLAWNSTATAHLIFVLFVTWAVYVYRDIWPLATYYLTPADVPNSFFWAGFSVLTVAAAVVPLIIPRKYIPFNPKEPMPVPNPEQTCSILSLMFYNFLDPVIWTGYRSPTMTTEQLPPLCDFERMKNLSKQTSPYLDPTSPHSSRSLFWGIMRIYRWDYVEIIINNTFLVPSSLLSPLAVNRILHHLETEGKDATIRPWFWVFVFFMGILSGSLIAARYFYITFRGLSQIQSTLIELIFEHALRIRLKADMNSSDEIAKGQSGAASPAEAAAPGDEGTHDRADSEATAIAGEGQSSTDADSAAAAKSKGDDGAAAKSKDISMIGKINNMISADVNTLETAYGFVLILWFTPLQIILSLVFLYAILGWSALVGVGAMLVMLYLPGRIANQSQKLQVKKMSRSDARVGVISEVVGSAIRMVKLFGWQKKMSERIDEKRQEELLALRDFRLLTLLSNIVNNSIPMIGMVITFAIYGLVMKGELTASKVFSSMSVFQTLQGHFRGCTWLVPMCIQAKVALDRISDFLHKTDLLDSFNSEEQVFPAAVPDPSVVGIREAAFSWSVEGAGSVTPGASRRAFKLHIDDELVFKRGHINLIVGPTGSGKTSLLMALLGEMHYLPMGPNSYVSLPRAGGIAYHAQESWVLNETIRNNILFGSPFEQERYDKVVRQCALERDLSLFDAGDETEVGEKGVTLSGGQKARVTLARAVYSKADILLLDDVLAALDVHTAQSIVEECFQGDLVRGRTVILVTHNVALAAPIAEFVVSLGTDGRIKSQGTLSSALEKDNKLAADAAKEKLQLKKAEEDLGSAKPEAAEPKASGKLIVEEEVAKGNVSWAAIKMLFANTAKPSELPLFWFLVLTITVLCRLATIMDSWVLGLWARQYETHDPSQVSVVHYLSLYVAVIASFFVFMAISFTIYTLGTLRASRIVHQMLVDTVLNATLRWLDKTPTSRIITRCTQDIASIDLAVTNNFYFLLEISADVLLKFCAIAVISPVFLGPGAVAVVIGSVLCKIYLKAQLSIKREMSNAKAPVIGHVGAAIAGLVSIRAYGAQEAFKQESYRRLDRLTVAARVYRNLNRWIAIRTEGLSGILAGLLAVYMVYGSKRDASDIGFSLAMAVGFSNMMLMLIRTINDFQVEVNSLERVHQYLVIEQEPKPTNAGVPPAYWPASGSLRVEKLSARYSEDGPAVLHDISFEVKSGERVGIVGRTGSGKSSLTLALLRCIPTKGRVYFDGVPIDTVNLDALRSNITIIPQVPELLTGTLRENVDPFSQHDDATLNEALRSAGLFSLQGETDEGRLTLDSAIAGGGSNLSVGQRQIIALARAIVRQSKLLILDEATSAIDYDTDTIIQESLRKEVAKDVTLLTIAHRLQTIMDFDKILVLDAGNIAEFGPPAELLKNHHGLFRSLVDASGDKEKLLAMVKR</sequence>
<dbReference type="FunFam" id="3.40.50.300:FF:000838">
    <property type="entry name" value="ABC multidrug transporter (Eurofung)"/>
    <property type="match status" value="1"/>
</dbReference>
<feature type="domain" description="ABC transporter" evidence="11">
    <location>
        <begin position="671"/>
        <end position="912"/>
    </location>
</feature>
<dbReference type="SUPFAM" id="SSF90123">
    <property type="entry name" value="ABC transporter transmembrane region"/>
    <property type="match status" value="2"/>
</dbReference>
<feature type="transmembrane region" description="Helical" evidence="10">
    <location>
        <begin position="1225"/>
        <end position="1246"/>
    </location>
</feature>
<feature type="transmembrane region" description="Helical" evidence="10">
    <location>
        <begin position="12"/>
        <end position="35"/>
    </location>
</feature>
<feature type="transmembrane region" description="Helical" evidence="10">
    <location>
        <begin position="166"/>
        <end position="185"/>
    </location>
</feature>
<dbReference type="Gene3D" id="3.40.50.300">
    <property type="entry name" value="P-loop containing nucleotide triphosphate hydrolases"/>
    <property type="match status" value="2"/>
</dbReference>
<evidence type="ECO:0000313" key="13">
    <source>
        <dbReference type="EMBL" id="GJE87808.1"/>
    </source>
</evidence>
<feature type="transmembrane region" description="Helical" evidence="10">
    <location>
        <begin position="319"/>
        <end position="341"/>
    </location>
</feature>
<evidence type="ECO:0000259" key="11">
    <source>
        <dbReference type="PROSITE" id="PS50893"/>
    </source>
</evidence>
<evidence type="ECO:0000256" key="9">
    <source>
        <dbReference type="SAM" id="MobiDB-lite"/>
    </source>
</evidence>
<feature type="region of interest" description="Disordered" evidence="9">
    <location>
        <begin position="377"/>
        <end position="433"/>
    </location>
</feature>
<dbReference type="Gene3D" id="1.20.1560.10">
    <property type="entry name" value="ABC transporter type 1, transmembrane domain"/>
    <property type="match status" value="2"/>
</dbReference>
<feature type="transmembrane region" description="Helical" evidence="10">
    <location>
        <begin position="971"/>
        <end position="995"/>
    </location>
</feature>
<evidence type="ECO:0000256" key="5">
    <source>
        <dbReference type="ARBA" id="ARBA00022741"/>
    </source>
</evidence>
<dbReference type="InterPro" id="IPR003439">
    <property type="entry name" value="ABC_transporter-like_ATP-bd"/>
</dbReference>
<dbReference type="EMBL" id="BPQB01000007">
    <property type="protein sequence ID" value="GJE87808.1"/>
    <property type="molecule type" value="Genomic_DNA"/>
</dbReference>
<reference evidence="13 14" key="1">
    <citation type="submission" date="2021-08" db="EMBL/GenBank/DDBJ databases">
        <title>Draft Genome Sequence of Phanerochaete sordida strain YK-624.</title>
        <authorList>
            <person name="Mori T."/>
            <person name="Dohra H."/>
            <person name="Suzuki T."/>
            <person name="Kawagishi H."/>
            <person name="Hirai H."/>
        </authorList>
    </citation>
    <scope>NUCLEOTIDE SEQUENCE [LARGE SCALE GENOMIC DNA]</scope>
    <source>
        <strain evidence="13 14">YK-624</strain>
    </source>
</reference>
<feature type="transmembrane region" description="Helical" evidence="10">
    <location>
        <begin position="99"/>
        <end position="120"/>
    </location>
</feature>
<dbReference type="PROSITE" id="PS00211">
    <property type="entry name" value="ABC_TRANSPORTER_1"/>
    <property type="match status" value="1"/>
</dbReference>
<feature type="transmembrane region" description="Helical" evidence="10">
    <location>
        <begin position="474"/>
        <end position="502"/>
    </location>
</feature>
<dbReference type="InterPro" id="IPR027417">
    <property type="entry name" value="P-loop_NTPase"/>
</dbReference>
<dbReference type="CDD" id="cd03250">
    <property type="entry name" value="ABCC_MRP_domain1"/>
    <property type="match status" value="1"/>
</dbReference>
<feature type="transmembrane region" description="Helical" evidence="10">
    <location>
        <begin position="446"/>
        <end position="468"/>
    </location>
</feature>
<dbReference type="InterPro" id="IPR017871">
    <property type="entry name" value="ABC_transporter-like_CS"/>
</dbReference>
<dbReference type="Proteomes" id="UP000703269">
    <property type="component" value="Unassembled WGS sequence"/>
</dbReference>
<feature type="transmembrane region" description="Helical" evidence="10">
    <location>
        <begin position="279"/>
        <end position="299"/>
    </location>
</feature>
<evidence type="ECO:0000256" key="7">
    <source>
        <dbReference type="ARBA" id="ARBA00022989"/>
    </source>
</evidence>
<dbReference type="CDD" id="cd18604">
    <property type="entry name" value="ABC_6TM_VMR1_D2_like"/>
    <property type="match status" value="1"/>
</dbReference>
<keyword evidence="6" id="KW-0067">ATP-binding</keyword>
<feature type="transmembrane region" description="Helical" evidence="10">
    <location>
        <begin position="1116"/>
        <end position="1133"/>
    </location>
</feature>
<dbReference type="OrthoDB" id="6500128at2759"/>
<evidence type="ECO:0000256" key="10">
    <source>
        <dbReference type="SAM" id="Phobius"/>
    </source>
</evidence>
<feature type="domain" description="ABC transmembrane type-1" evidence="12">
    <location>
        <begin position="974"/>
        <end position="1253"/>
    </location>
</feature>
<dbReference type="Pfam" id="PF00664">
    <property type="entry name" value="ABC_membrane"/>
    <property type="match status" value="2"/>
</dbReference>
<dbReference type="InterPro" id="IPR036640">
    <property type="entry name" value="ABC1_TM_sf"/>
</dbReference>
<dbReference type="SUPFAM" id="SSF52540">
    <property type="entry name" value="P-loop containing nucleoside triphosphate hydrolases"/>
    <property type="match status" value="2"/>
</dbReference>
<keyword evidence="3 10" id="KW-0812">Transmembrane</keyword>
<dbReference type="GO" id="GO:0016887">
    <property type="term" value="F:ATP hydrolysis activity"/>
    <property type="evidence" value="ECO:0007669"/>
    <property type="project" value="InterPro"/>
</dbReference>
<dbReference type="InterPro" id="IPR011527">
    <property type="entry name" value="ABC1_TM_dom"/>
</dbReference>
<feature type="compositionally biased region" description="Low complexity" evidence="9">
    <location>
        <begin position="382"/>
        <end position="395"/>
    </location>
</feature>
<keyword evidence="8 10" id="KW-0472">Membrane</keyword>
<evidence type="ECO:0000256" key="3">
    <source>
        <dbReference type="ARBA" id="ARBA00022692"/>
    </source>
</evidence>
<feature type="compositionally biased region" description="Low complexity" evidence="9">
    <location>
        <begin position="415"/>
        <end position="426"/>
    </location>
</feature>
<feature type="transmembrane region" description="Helical" evidence="10">
    <location>
        <begin position="1198"/>
        <end position="1219"/>
    </location>
</feature>
<keyword evidence="14" id="KW-1185">Reference proteome</keyword>
<feature type="transmembrane region" description="Helical" evidence="10">
    <location>
        <begin position="127"/>
        <end position="146"/>
    </location>
</feature>
<proteinExistence type="predicted"/>
<keyword evidence="4" id="KW-0677">Repeat</keyword>
<dbReference type="GO" id="GO:0140359">
    <property type="term" value="F:ABC-type transporter activity"/>
    <property type="evidence" value="ECO:0007669"/>
    <property type="project" value="InterPro"/>
</dbReference>
<evidence type="ECO:0000259" key="12">
    <source>
        <dbReference type="PROSITE" id="PS50929"/>
    </source>
</evidence>
<dbReference type="PROSITE" id="PS50929">
    <property type="entry name" value="ABC_TM1F"/>
    <property type="match status" value="2"/>
</dbReference>
<feature type="domain" description="ABC transporter" evidence="11">
    <location>
        <begin position="1290"/>
        <end position="1527"/>
    </location>
</feature>
<evidence type="ECO:0000256" key="6">
    <source>
        <dbReference type="ARBA" id="ARBA00022840"/>
    </source>
</evidence>
<feature type="transmembrane region" description="Helical" evidence="10">
    <location>
        <begin position="1015"/>
        <end position="1038"/>
    </location>
</feature>
<comment type="caution">
    <text evidence="13">The sequence shown here is derived from an EMBL/GenBank/DDBJ whole genome shotgun (WGS) entry which is preliminary data.</text>
</comment>
<accession>A0A9P3LBA1</accession>
<keyword evidence="7 10" id="KW-1133">Transmembrane helix</keyword>
<dbReference type="InterPro" id="IPR003593">
    <property type="entry name" value="AAA+_ATPase"/>
</dbReference>
<gene>
    <name evidence="13" type="ORF">PsYK624_038910</name>
</gene>
<organism evidence="13 14">
    <name type="scientific">Phanerochaete sordida</name>
    <dbReference type="NCBI Taxonomy" id="48140"/>
    <lineage>
        <taxon>Eukaryota</taxon>
        <taxon>Fungi</taxon>
        <taxon>Dikarya</taxon>
        <taxon>Basidiomycota</taxon>
        <taxon>Agaricomycotina</taxon>
        <taxon>Agaricomycetes</taxon>
        <taxon>Polyporales</taxon>
        <taxon>Phanerochaetaceae</taxon>
        <taxon>Phanerochaete</taxon>
    </lineage>
</organism>
<dbReference type="SMART" id="SM00382">
    <property type="entry name" value="AAA"/>
    <property type="match status" value="2"/>
</dbReference>
<dbReference type="PANTHER" id="PTHR24223">
    <property type="entry name" value="ATP-BINDING CASSETTE SUB-FAMILY C"/>
    <property type="match status" value="1"/>
</dbReference>
<feature type="transmembrane region" description="Helical" evidence="10">
    <location>
        <begin position="59"/>
        <end position="79"/>
    </location>
</feature>
<dbReference type="CDD" id="cd18596">
    <property type="entry name" value="ABC_6TM_VMR1_D1_like"/>
    <property type="match status" value="1"/>
</dbReference>
<protein>
    <submittedName>
        <fullName evidence="13">Multidrug resistance-associated ABC transporter</fullName>
    </submittedName>
</protein>
<dbReference type="InterPro" id="IPR050173">
    <property type="entry name" value="ABC_transporter_C-like"/>
</dbReference>
<evidence type="ECO:0000256" key="1">
    <source>
        <dbReference type="ARBA" id="ARBA00004141"/>
    </source>
</evidence>
<feature type="domain" description="ABC transmembrane type-1" evidence="12">
    <location>
        <begin position="292"/>
        <end position="631"/>
    </location>
</feature>
<comment type="subcellular location">
    <subcellularLocation>
        <location evidence="1">Membrane</location>
        <topology evidence="1">Multi-pass membrane protein</topology>
    </subcellularLocation>
</comment>
<evidence type="ECO:0000256" key="4">
    <source>
        <dbReference type="ARBA" id="ARBA00022737"/>
    </source>
</evidence>
<dbReference type="FunFam" id="1.20.1560.10:FF:000013">
    <property type="entry name" value="ABC transporter C family member 2"/>
    <property type="match status" value="1"/>
</dbReference>
<dbReference type="GO" id="GO:0016020">
    <property type="term" value="C:membrane"/>
    <property type="evidence" value="ECO:0007669"/>
    <property type="project" value="UniProtKB-SubCell"/>
</dbReference>
<evidence type="ECO:0000313" key="14">
    <source>
        <dbReference type="Proteomes" id="UP000703269"/>
    </source>
</evidence>
<dbReference type="CDD" id="cd03244">
    <property type="entry name" value="ABCC_MRP_domain2"/>
    <property type="match status" value="1"/>
</dbReference>
<name>A0A9P3LBA1_9APHY</name>
<dbReference type="PROSITE" id="PS50893">
    <property type="entry name" value="ABC_TRANSPORTER_2"/>
    <property type="match status" value="2"/>
</dbReference>
<feature type="transmembrane region" description="Helical" evidence="10">
    <location>
        <begin position="575"/>
        <end position="595"/>
    </location>
</feature>
<dbReference type="PANTHER" id="PTHR24223:SF356">
    <property type="entry name" value="ATP-BINDING CASSETTE TRANSPORTER ABC4"/>
    <property type="match status" value="1"/>
</dbReference>
<evidence type="ECO:0000256" key="2">
    <source>
        <dbReference type="ARBA" id="ARBA00022448"/>
    </source>
</evidence>
<keyword evidence="5" id="KW-0547">Nucleotide-binding</keyword>
<dbReference type="GO" id="GO:0005524">
    <property type="term" value="F:ATP binding"/>
    <property type="evidence" value="ECO:0007669"/>
    <property type="project" value="UniProtKB-KW"/>
</dbReference>
<evidence type="ECO:0000256" key="8">
    <source>
        <dbReference type="ARBA" id="ARBA00023136"/>
    </source>
</evidence>
<dbReference type="Pfam" id="PF00005">
    <property type="entry name" value="ABC_tran"/>
    <property type="match status" value="2"/>
</dbReference>
<keyword evidence="2" id="KW-0813">Transport</keyword>